<dbReference type="InterPro" id="IPR022686">
    <property type="entry name" value="G2P_N"/>
</dbReference>
<feature type="domain" description="Replication-associated protein G2P N-terminal" evidence="1">
    <location>
        <begin position="57"/>
        <end position="213"/>
    </location>
</feature>
<protein>
    <recommendedName>
        <fullName evidence="1">Replication-associated protein G2P N-terminal domain-containing protein</fullName>
    </recommendedName>
</protein>
<dbReference type="AlphaFoldDB" id="A0A1E5TAA1"/>
<dbReference type="Proteomes" id="UP000095713">
    <property type="component" value="Unassembled WGS sequence"/>
</dbReference>
<dbReference type="EMBL" id="MDJD01000034">
    <property type="protein sequence ID" value="OEK08256.1"/>
    <property type="molecule type" value="Genomic_DNA"/>
</dbReference>
<evidence type="ECO:0000313" key="3">
    <source>
        <dbReference type="Proteomes" id="UP000095713"/>
    </source>
</evidence>
<dbReference type="GO" id="GO:0006260">
    <property type="term" value="P:DNA replication"/>
    <property type="evidence" value="ECO:0007669"/>
    <property type="project" value="InterPro"/>
</dbReference>
<gene>
    <name evidence="2" type="ORF">A8C32_02005</name>
</gene>
<sequence>MFDAIKIRVHNIVPNFDSLGEWYNLSRYDYDKFSFELYKNDKPNKNLEVPLKISNSSPSYYGFEIKGNLRKWYFGKLSSKSDFDKKTFRKCINLLADRLGVNRKHFWELNNAQFTQLELGINLHFKGDFKNFLQCVRQYPNISKQSYYKRESVTFFGSYFSIIFYDKLREVCERNRISKQTSNKLMSKITRLRFEIRVKKISGVPFFREYVSTVNDAYANWDRLSEYLNMVYNNVIFVNDITPNINTILSSDVYGNGSKKLDRYLICKGIEKIGVDKLIEDLYVYYPTKTASTFRDKYLDIIKSFEREDTISYQEIFRERLQEKTAFKPNGFYNNSNKRILPLNNI</sequence>
<name>A0A1E5TAA1_9FLAO</name>
<dbReference type="OrthoDB" id="1234176at2"/>
<dbReference type="STRING" id="1849968.A8C32_02005"/>
<dbReference type="RefSeq" id="WP_069829766.1">
    <property type="nucleotide sequence ID" value="NZ_MDJD01000034.1"/>
</dbReference>
<proteinExistence type="predicted"/>
<organism evidence="2 3">
    <name type="scientific">Flavivirga aquatica</name>
    <dbReference type="NCBI Taxonomy" id="1849968"/>
    <lineage>
        <taxon>Bacteria</taxon>
        <taxon>Pseudomonadati</taxon>
        <taxon>Bacteroidota</taxon>
        <taxon>Flavobacteriia</taxon>
        <taxon>Flavobacteriales</taxon>
        <taxon>Flavobacteriaceae</taxon>
        <taxon>Flavivirga</taxon>
    </lineage>
</organism>
<accession>A0A1E5TAA1</accession>
<comment type="caution">
    <text evidence="2">The sequence shown here is derived from an EMBL/GenBank/DDBJ whole genome shotgun (WGS) entry which is preliminary data.</text>
</comment>
<dbReference type="Pfam" id="PF05144">
    <property type="entry name" value="Phage_CRI"/>
    <property type="match status" value="1"/>
</dbReference>
<keyword evidence="3" id="KW-1185">Reference proteome</keyword>
<evidence type="ECO:0000313" key="2">
    <source>
        <dbReference type="EMBL" id="OEK08256.1"/>
    </source>
</evidence>
<reference evidence="2 3" key="1">
    <citation type="submission" date="2016-05" db="EMBL/GenBank/DDBJ databases">
        <title>Draft Genome Sequence of Algibacter sp. Strain SK-16 Isolated from the Surface Water of Aburatsubo Inlet.</title>
        <authorList>
            <person name="Wong S.-K."/>
            <person name="Yoshizawa S."/>
            <person name="Nakajima Y."/>
            <person name="Ogura Y."/>
            <person name="Tetsuya H."/>
            <person name="Hamasaki K."/>
        </authorList>
    </citation>
    <scope>NUCLEOTIDE SEQUENCE [LARGE SCALE GENOMIC DNA]</scope>
    <source>
        <strain evidence="2 3">SK-16</strain>
    </source>
</reference>
<evidence type="ECO:0000259" key="1">
    <source>
        <dbReference type="Pfam" id="PF05144"/>
    </source>
</evidence>